<feature type="compositionally biased region" description="Polar residues" evidence="1">
    <location>
        <begin position="55"/>
        <end position="74"/>
    </location>
</feature>
<proteinExistence type="predicted"/>
<evidence type="ECO:0000313" key="2">
    <source>
        <dbReference type="EMBL" id="CAK8674316.1"/>
    </source>
</evidence>
<gene>
    <name evidence="2" type="ORF">CVLEPA_LOCUS4028</name>
</gene>
<keyword evidence="3" id="KW-1185">Reference proteome</keyword>
<reference evidence="2 3" key="1">
    <citation type="submission" date="2024-02" db="EMBL/GenBank/DDBJ databases">
        <authorList>
            <person name="Daric V."/>
            <person name="Darras S."/>
        </authorList>
    </citation>
    <scope>NUCLEOTIDE SEQUENCE [LARGE SCALE GENOMIC DNA]</scope>
</reference>
<dbReference type="EMBL" id="CAWYQH010000013">
    <property type="protein sequence ID" value="CAK8674316.1"/>
    <property type="molecule type" value="Genomic_DNA"/>
</dbReference>
<name>A0ABP0F652_CLALP</name>
<comment type="caution">
    <text evidence="2">The sequence shown here is derived from an EMBL/GenBank/DDBJ whole genome shotgun (WGS) entry which is preliminary data.</text>
</comment>
<dbReference type="Proteomes" id="UP001642483">
    <property type="component" value="Unassembled WGS sequence"/>
</dbReference>
<evidence type="ECO:0000256" key="1">
    <source>
        <dbReference type="SAM" id="MobiDB-lite"/>
    </source>
</evidence>
<sequence>MTDISPSELSSEVTFPSSPESTLLDLSAIVVAQVSSYLGARGRLTRSVEHVSRAGTGSSLSSIADNNSPDSSSAPVAPELRSQMCITMMRSCALRADWSN</sequence>
<accession>A0ABP0F652</accession>
<protein>
    <submittedName>
        <fullName evidence="2">Uncharacterized protein</fullName>
    </submittedName>
</protein>
<organism evidence="2 3">
    <name type="scientific">Clavelina lepadiformis</name>
    <name type="common">Light-bulb sea squirt</name>
    <name type="synonym">Ascidia lepadiformis</name>
    <dbReference type="NCBI Taxonomy" id="159417"/>
    <lineage>
        <taxon>Eukaryota</taxon>
        <taxon>Metazoa</taxon>
        <taxon>Chordata</taxon>
        <taxon>Tunicata</taxon>
        <taxon>Ascidiacea</taxon>
        <taxon>Aplousobranchia</taxon>
        <taxon>Clavelinidae</taxon>
        <taxon>Clavelina</taxon>
    </lineage>
</organism>
<feature type="region of interest" description="Disordered" evidence="1">
    <location>
        <begin position="48"/>
        <end position="77"/>
    </location>
</feature>
<evidence type="ECO:0000313" key="3">
    <source>
        <dbReference type="Proteomes" id="UP001642483"/>
    </source>
</evidence>